<evidence type="ECO:0000256" key="1">
    <source>
        <dbReference type="SAM" id="MobiDB-lite"/>
    </source>
</evidence>
<feature type="non-terminal residue" evidence="2">
    <location>
        <position position="1"/>
    </location>
</feature>
<sequence>PPRPAKAALLRGAEEAQAQPQAPHALHHAAAAVAGEEVPGEAVPQHRRAGRVLRLAQPHRDAGQDLVPEQTRQGQAAQGGGDGAPHQATLLALRGGGGGGGGGSGCCGRRRGHAVSGRAAARPAPAAPPRAAVRVVPHGAAARRHRLAAHRPPVSVEPLVTL</sequence>
<feature type="compositionally biased region" description="Low complexity" evidence="1">
    <location>
        <begin position="15"/>
        <end position="24"/>
    </location>
</feature>
<proteinExistence type="predicted"/>
<name>A0AAW0SG94_SCYPA</name>
<gene>
    <name evidence="2" type="ORF">O3P69_008774</name>
</gene>
<accession>A0AAW0SG94</accession>
<dbReference type="AlphaFoldDB" id="A0AAW0SG94"/>
<keyword evidence="3" id="KW-1185">Reference proteome</keyword>
<organism evidence="2 3">
    <name type="scientific">Scylla paramamosain</name>
    <name type="common">Mud crab</name>
    <dbReference type="NCBI Taxonomy" id="85552"/>
    <lineage>
        <taxon>Eukaryota</taxon>
        <taxon>Metazoa</taxon>
        <taxon>Ecdysozoa</taxon>
        <taxon>Arthropoda</taxon>
        <taxon>Crustacea</taxon>
        <taxon>Multicrustacea</taxon>
        <taxon>Malacostraca</taxon>
        <taxon>Eumalacostraca</taxon>
        <taxon>Eucarida</taxon>
        <taxon>Decapoda</taxon>
        <taxon>Pleocyemata</taxon>
        <taxon>Brachyura</taxon>
        <taxon>Eubrachyura</taxon>
        <taxon>Portunoidea</taxon>
        <taxon>Portunidae</taxon>
        <taxon>Portuninae</taxon>
        <taxon>Scylla</taxon>
    </lineage>
</organism>
<feature type="non-terminal residue" evidence="2">
    <location>
        <position position="162"/>
    </location>
</feature>
<dbReference type="EMBL" id="JARAKH010000560">
    <property type="protein sequence ID" value="KAK8374148.1"/>
    <property type="molecule type" value="Genomic_DNA"/>
</dbReference>
<dbReference type="Proteomes" id="UP001487740">
    <property type="component" value="Unassembled WGS sequence"/>
</dbReference>
<evidence type="ECO:0000313" key="3">
    <source>
        <dbReference type="Proteomes" id="UP001487740"/>
    </source>
</evidence>
<reference evidence="2 3" key="1">
    <citation type="submission" date="2023-03" db="EMBL/GenBank/DDBJ databases">
        <title>High-quality genome of Scylla paramamosain provides insights in environmental adaptation.</title>
        <authorList>
            <person name="Zhang L."/>
        </authorList>
    </citation>
    <scope>NUCLEOTIDE SEQUENCE [LARGE SCALE GENOMIC DNA]</scope>
    <source>
        <strain evidence="2">LZ_2023a</strain>
        <tissue evidence="2">Muscle</tissue>
    </source>
</reference>
<protein>
    <submittedName>
        <fullName evidence="2">Uncharacterized protein</fullName>
    </submittedName>
</protein>
<feature type="compositionally biased region" description="Gly residues" evidence="1">
    <location>
        <begin position="94"/>
        <end position="104"/>
    </location>
</feature>
<feature type="region of interest" description="Disordered" evidence="1">
    <location>
        <begin position="58"/>
        <end position="104"/>
    </location>
</feature>
<feature type="region of interest" description="Disordered" evidence="1">
    <location>
        <begin position="1"/>
        <end position="24"/>
    </location>
</feature>
<evidence type="ECO:0000313" key="2">
    <source>
        <dbReference type="EMBL" id="KAK8374148.1"/>
    </source>
</evidence>
<comment type="caution">
    <text evidence="2">The sequence shown here is derived from an EMBL/GenBank/DDBJ whole genome shotgun (WGS) entry which is preliminary data.</text>
</comment>